<reference evidence="1 2" key="1">
    <citation type="submission" date="2015-07" db="EMBL/GenBank/DDBJ databases">
        <authorList>
            <person name="Kim K.M."/>
        </authorList>
    </citation>
    <scope>NUCLEOTIDE SEQUENCE [LARGE SCALE GENOMIC DNA]</scope>
    <source>
        <strain evidence="1 2">KCTC 12363</strain>
    </source>
</reference>
<dbReference type="OrthoDB" id="6664198at2"/>
<name>A0A0H4PT79_9BACT</name>
<organism evidence="1 2">
    <name type="scientific">Cyclobacterium amurskyense</name>
    <dbReference type="NCBI Taxonomy" id="320787"/>
    <lineage>
        <taxon>Bacteria</taxon>
        <taxon>Pseudomonadati</taxon>
        <taxon>Bacteroidota</taxon>
        <taxon>Cytophagia</taxon>
        <taxon>Cytophagales</taxon>
        <taxon>Cyclobacteriaceae</taxon>
        <taxon>Cyclobacterium</taxon>
    </lineage>
</organism>
<dbReference type="PATRIC" id="fig|320787.5.peg.2327"/>
<dbReference type="Proteomes" id="UP000036520">
    <property type="component" value="Chromosome"/>
</dbReference>
<dbReference type="SUPFAM" id="SSF52540">
    <property type="entry name" value="P-loop containing nucleoside triphosphate hydrolases"/>
    <property type="match status" value="1"/>
</dbReference>
<protein>
    <submittedName>
        <fullName evidence="1">Uncharacterized protein</fullName>
    </submittedName>
</protein>
<keyword evidence="2" id="KW-1185">Reference proteome</keyword>
<dbReference type="RefSeq" id="WP_048641865.1">
    <property type="nucleotide sequence ID" value="NZ_CP012040.1"/>
</dbReference>
<sequence length="613" mass="72111">MTILSSSAPYGTTIIHRQAPGSTFIDISHLKPNSIIDKGKTGCGATTGFLNNDEAMIMVMPYIMNIDNKFFQYNDRYLPGKINKKMFRFHSNIHDVKFPVSLLGFDKERAMEEFKEYLENCKKSGSPPKILVTPDSLPIVMDEIIPKDFTFVWDEIHSLILNYKLRHVAMNNILNNFKKFKNFYLISTTISERDYWPEELKTIPVQNVVWENENILKAKMVLTNSYDNSLIYLIRYFIDSGCIENCYIFINNVRGIEKLIKKCKLKESDYSAIYSQSRVENIKRWIPNCEPTKITFITSVGYESIDIVDENAIPFVATNTRISTTIVNPYIDIVQMIGRFRNTKYKGVIVHILQFSKKANIFNVDKTNAEINANILYENEKLEVEIKCIRSKNEGQGLNFHIWDNGLKKYRPDPELKKYYIYTCLKRSQYISKNKLTEAYKNGGFHLSDITCSFSNLYHYSILPNSFKKTVQELNKIDEMVGQDNHWFEFFYRKAINKYPFLEPALKYFGYEWMEKKKYDTKFLRMKFKNYPKRLINDPDPLKIFILKMDKFDKKEKISIETYKSIFHLMEIEMGFSFFTTASDLKKYYNITKTHIYDKGKKTSAYILGNRII</sequence>
<dbReference type="KEGG" id="camu:CA2015_2120"/>
<gene>
    <name evidence="1" type="ORF">CA2015_2120</name>
</gene>
<evidence type="ECO:0000313" key="2">
    <source>
        <dbReference type="Proteomes" id="UP000036520"/>
    </source>
</evidence>
<proteinExistence type="predicted"/>
<dbReference type="InterPro" id="IPR027417">
    <property type="entry name" value="P-loop_NTPase"/>
</dbReference>
<accession>A0A0H4PT79</accession>
<dbReference type="AlphaFoldDB" id="A0A0H4PT79"/>
<evidence type="ECO:0000313" key="1">
    <source>
        <dbReference type="EMBL" id="AKP51542.1"/>
    </source>
</evidence>
<dbReference type="EMBL" id="CP012040">
    <property type="protein sequence ID" value="AKP51542.1"/>
    <property type="molecule type" value="Genomic_DNA"/>
</dbReference>